<dbReference type="SUPFAM" id="SSF51735">
    <property type="entry name" value="NAD(P)-binding Rossmann-fold domains"/>
    <property type="match status" value="1"/>
</dbReference>
<evidence type="ECO:0000313" key="2">
    <source>
        <dbReference type="EMBL" id="BCR35229.1"/>
    </source>
</evidence>
<dbReference type="AlphaFoldDB" id="A0A7U9THM7"/>
<dbReference type="Proteomes" id="UP000620133">
    <property type="component" value="Chromosome"/>
</dbReference>
<dbReference type="GO" id="GO:0010304">
    <property type="term" value="P:PSII associated light-harvesting complex II catabolic process"/>
    <property type="evidence" value="ECO:0007669"/>
    <property type="project" value="TreeGrafter"/>
</dbReference>
<dbReference type="InterPro" id="IPR036291">
    <property type="entry name" value="NAD(P)-bd_dom_sf"/>
</dbReference>
<organism evidence="2 3">
    <name type="scientific">Mariniplasma anaerobium</name>
    <dbReference type="NCBI Taxonomy" id="2735436"/>
    <lineage>
        <taxon>Bacteria</taxon>
        <taxon>Bacillati</taxon>
        <taxon>Mycoplasmatota</taxon>
        <taxon>Mollicutes</taxon>
        <taxon>Acholeplasmatales</taxon>
        <taxon>Acholeplasmataceae</taxon>
        <taxon>Mariniplasma</taxon>
    </lineage>
</organism>
<proteinExistence type="inferred from homology"/>
<dbReference type="GO" id="GO:0034256">
    <property type="term" value="F:chlorophyll(ide) b reductase activity"/>
    <property type="evidence" value="ECO:0007669"/>
    <property type="project" value="TreeGrafter"/>
</dbReference>
<dbReference type="Gene3D" id="3.40.50.720">
    <property type="entry name" value="NAD(P)-binding Rossmann-like Domain"/>
    <property type="match status" value="1"/>
</dbReference>
<dbReference type="EMBL" id="AP024412">
    <property type="protein sequence ID" value="BCR35229.1"/>
    <property type="molecule type" value="Genomic_DNA"/>
</dbReference>
<comment type="similarity">
    <text evidence="1">Belongs to the short-chain dehydrogenases/reductases (SDR) family.</text>
</comment>
<gene>
    <name evidence="2" type="primary">fabG_1</name>
    <name evidence="2" type="ORF">MPAN_001220</name>
</gene>
<dbReference type="PANTHER" id="PTHR24314">
    <property type="entry name" value="NON-SPECIFIC LIPID TRANSFER PROTEIN-RELATED"/>
    <property type="match status" value="1"/>
</dbReference>
<dbReference type="CDD" id="cd05233">
    <property type="entry name" value="SDR_c"/>
    <property type="match status" value="1"/>
</dbReference>
<evidence type="ECO:0000256" key="1">
    <source>
        <dbReference type="RuleBase" id="RU000363"/>
    </source>
</evidence>
<dbReference type="InterPro" id="IPR002347">
    <property type="entry name" value="SDR_fam"/>
</dbReference>
<dbReference type="GO" id="GO:0015996">
    <property type="term" value="P:chlorophyll catabolic process"/>
    <property type="evidence" value="ECO:0007669"/>
    <property type="project" value="TreeGrafter"/>
</dbReference>
<sequence>MNIFITGGTKGIGNGLVRHFQELGHQIVYTGTSEDSIEKSGHNQLTGTYGVVCDVRHRIEIENALNFAVKTLKTIDIVINNAGVNQKNKPVIELEEEDISNVIDVNVKGMINATSEALRIMKKQGYGRIYNMEGLGSNNMVFPKTVIYASSKHLLSFFTKGVKKELKDYPNIKVGTLSPGMVYTDFLKSSEGFENNFVMKALGNPVDKVTPFLVNKILKGKMKINYLTFSKTMWRFMSFPFRKKTRYQ</sequence>
<evidence type="ECO:0000313" key="3">
    <source>
        <dbReference type="Proteomes" id="UP000620133"/>
    </source>
</evidence>
<dbReference type="InterPro" id="IPR052625">
    <property type="entry name" value="Chl_b_Red"/>
</dbReference>
<dbReference type="PRINTS" id="PR00080">
    <property type="entry name" value="SDRFAMILY"/>
</dbReference>
<dbReference type="PRINTS" id="PR00081">
    <property type="entry name" value="GDHRDH"/>
</dbReference>
<dbReference type="KEGG" id="manr:MPAN_001220"/>
<dbReference type="RefSeq" id="WP_176239100.1">
    <property type="nucleotide sequence ID" value="NZ_AP024412.1"/>
</dbReference>
<dbReference type="PANTHER" id="PTHR24314:SF21">
    <property type="entry name" value="CHLOROPHYLL(IDE) B REDUCTASE NYC1, CHLOROPLASTIC-RELATED"/>
    <property type="match status" value="1"/>
</dbReference>
<protein>
    <submittedName>
        <fullName evidence="2">Putative beta-ketoacyl-ACP reductase</fullName>
    </submittedName>
</protein>
<dbReference type="Pfam" id="PF00106">
    <property type="entry name" value="adh_short"/>
    <property type="match status" value="1"/>
</dbReference>
<reference evidence="2" key="1">
    <citation type="submission" date="2021-01" db="EMBL/GenBank/DDBJ databases">
        <title>Draft genome sequence of Acholeplasmataceae bacterium strain Mahy22.</title>
        <authorList>
            <person name="Watanabe M."/>
            <person name="Kojima H."/>
            <person name="Fukui M."/>
        </authorList>
    </citation>
    <scope>NUCLEOTIDE SEQUENCE</scope>
    <source>
        <strain evidence="2">Mahy22</strain>
    </source>
</reference>
<keyword evidence="3" id="KW-1185">Reference proteome</keyword>
<name>A0A7U9THM7_9MOLU</name>
<accession>A0A7U9THM7</accession>